<name>A0A183F0E4_9BILA</name>
<evidence type="ECO:0000313" key="4">
    <source>
        <dbReference type="WBParaSite" id="GPUH_0002671501-mRNA-1"/>
    </source>
</evidence>
<dbReference type="GO" id="GO:0030036">
    <property type="term" value="P:actin cytoskeleton organization"/>
    <property type="evidence" value="ECO:0007669"/>
    <property type="project" value="TreeGrafter"/>
</dbReference>
<dbReference type="WBParaSite" id="GPUH_0002671501-mRNA-1">
    <property type="protein sequence ID" value="GPUH_0002671501-mRNA-1"/>
    <property type="gene ID" value="GPUH_0002671501"/>
</dbReference>
<dbReference type="GO" id="GO:0005925">
    <property type="term" value="C:focal adhesion"/>
    <property type="evidence" value="ECO:0007669"/>
    <property type="project" value="TreeGrafter"/>
</dbReference>
<dbReference type="PANTHER" id="PTHR19981:SF1">
    <property type="entry name" value="RHEA, ISOFORM B"/>
    <property type="match status" value="1"/>
</dbReference>
<dbReference type="PANTHER" id="PTHR19981">
    <property type="entry name" value="TALIN"/>
    <property type="match status" value="1"/>
</dbReference>
<dbReference type="Proteomes" id="UP000271098">
    <property type="component" value="Unassembled WGS sequence"/>
</dbReference>
<proteinExistence type="predicted"/>
<evidence type="ECO:0000313" key="3">
    <source>
        <dbReference type="Proteomes" id="UP000271098"/>
    </source>
</evidence>
<keyword evidence="3" id="KW-1185">Reference proteome</keyword>
<reference evidence="4" key="1">
    <citation type="submission" date="2016-06" db="UniProtKB">
        <authorList>
            <consortium name="WormBaseParasite"/>
        </authorList>
    </citation>
    <scope>IDENTIFICATION</scope>
</reference>
<dbReference type="GO" id="GO:0005178">
    <property type="term" value="F:integrin binding"/>
    <property type="evidence" value="ECO:0007669"/>
    <property type="project" value="TreeGrafter"/>
</dbReference>
<gene>
    <name evidence="2" type="ORF">GPUH_LOCUS26683</name>
</gene>
<dbReference type="GO" id="GO:0005737">
    <property type="term" value="C:cytoplasm"/>
    <property type="evidence" value="ECO:0007669"/>
    <property type="project" value="TreeGrafter"/>
</dbReference>
<protein>
    <submittedName>
        <fullName evidence="4">SHMT domain-containing protein</fullName>
    </submittedName>
</protein>
<dbReference type="GO" id="GO:0005886">
    <property type="term" value="C:plasma membrane"/>
    <property type="evidence" value="ECO:0007669"/>
    <property type="project" value="TreeGrafter"/>
</dbReference>
<feature type="domain" description="Talin 1-like rod-segment" evidence="1">
    <location>
        <begin position="28"/>
        <end position="106"/>
    </location>
</feature>
<dbReference type="InterPro" id="IPR054060">
    <property type="entry name" value="TLN1-like_RS"/>
</dbReference>
<accession>A0A183F0E4</accession>
<dbReference type="OrthoDB" id="10262320at2759"/>
<reference evidence="2 3" key="2">
    <citation type="submission" date="2018-11" db="EMBL/GenBank/DDBJ databases">
        <authorList>
            <consortium name="Pathogen Informatics"/>
        </authorList>
    </citation>
    <scope>NUCLEOTIDE SEQUENCE [LARGE SCALE GENOMIC DNA]</scope>
</reference>
<organism evidence="4">
    <name type="scientific">Gongylonema pulchrum</name>
    <dbReference type="NCBI Taxonomy" id="637853"/>
    <lineage>
        <taxon>Eukaryota</taxon>
        <taxon>Metazoa</taxon>
        <taxon>Ecdysozoa</taxon>
        <taxon>Nematoda</taxon>
        <taxon>Chromadorea</taxon>
        <taxon>Rhabditida</taxon>
        <taxon>Spirurina</taxon>
        <taxon>Spiruromorpha</taxon>
        <taxon>Spiruroidea</taxon>
        <taxon>Gongylonematidae</taxon>
        <taxon>Gongylonema</taxon>
    </lineage>
</organism>
<dbReference type="GO" id="GO:0098609">
    <property type="term" value="P:cell-cell adhesion"/>
    <property type="evidence" value="ECO:0007669"/>
    <property type="project" value="TreeGrafter"/>
</dbReference>
<dbReference type="Pfam" id="PF21865">
    <property type="entry name" value="TLN1-like_RS"/>
    <property type="match status" value="1"/>
</dbReference>
<evidence type="ECO:0000313" key="2">
    <source>
        <dbReference type="EMBL" id="VDN47845.1"/>
    </source>
</evidence>
<dbReference type="EMBL" id="UYRT01113027">
    <property type="protein sequence ID" value="VDN47845.1"/>
    <property type="molecule type" value="Genomic_DNA"/>
</dbReference>
<sequence length="115" mass="12568">MGTLDASTVESLAFSIGATKIAITTPFLIEPLREAAIGRSEELGHTVREHMEAMEPLVQSSIQAASISYDTKSQTTIFEQCKTVVEAELQMLYGCKDAGGNPKVRDGQNFRDFIQ</sequence>
<evidence type="ECO:0000259" key="1">
    <source>
        <dbReference type="Pfam" id="PF21865"/>
    </source>
</evidence>
<dbReference type="Gene3D" id="1.20.1420.10">
    <property type="entry name" value="Talin, central domain"/>
    <property type="match status" value="1"/>
</dbReference>
<dbReference type="AlphaFoldDB" id="A0A183F0E4"/>